<evidence type="ECO:0000256" key="10">
    <source>
        <dbReference type="ARBA" id="ARBA00050570"/>
    </source>
</evidence>
<keyword evidence="9 19" id="KW-0784">Thiamine biosynthesis</keyword>
<feature type="binding site" evidence="19">
    <location>
        <position position="287"/>
    </location>
    <ligand>
        <name>ATP</name>
        <dbReference type="ChEBI" id="CHEBI:30616"/>
    </ligand>
</feature>
<dbReference type="GO" id="GO:0009229">
    <property type="term" value="P:thiamine diphosphate biosynthetic process"/>
    <property type="evidence" value="ECO:0007669"/>
    <property type="project" value="UniProtKB-UniRule"/>
</dbReference>
<feature type="binding site" evidence="19">
    <location>
        <position position="296"/>
    </location>
    <ligand>
        <name>ATP</name>
        <dbReference type="ChEBI" id="CHEBI:30616"/>
    </ligand>
</feature>
<evidence type="ECO:0000256" key="14">
    <source>
        <dbReference type="ARBA" id="ARBA00066827"/>
    </source>
</evidence>
<dbReference type="SMART" id="SM00981">
    <property type="entry name" value="THUMP"/>
    <property type="match status" value="1"/>
</dbReference>
<evidence type="ECO:0000256" key="2">
    <source>
        <dbReference type="ARBA" id="ARBA00004948"/>
    </source>
</evidence>
<dbReference type="InterPro" id="IPR054173">
    <property type="entry name" value="ThiI_fer"/>
</dbReference>
<evidence type="ECO:0000256" key="18">
    <source>
        <dbReference type="ARBA" id="ARBA00080570"/>
    </source>
</evidence>
<dbReference type="FunFam" id="3.40.50.620:FF:000053">
    <property type="entry name" value="Probable tRNA sulfurtransferase"/>
    <property type="match status" value="1"/>
</dbReference>
<feature type="binding site" evidence="19">
    <location>
        <position position="265"/>
    </location>
    <ligand>
        <name>ATP</name>
        <dbReference type="ChEBI" id="CHEBI:30616"/>
    </ligand>
</feature>
<dbReference type="Gene3D" id="3.30.2130.30">
    <property type="match status" value="1"/>
</dbReference>
<evidence type="ECO:0000256" key="9">
    <source>
        <dbReference type="ARBA" id="ARBA00022977"/>
    </source>
</evidence>
<evidence type="ECO:0000256" key="12">
    <source>
        <dbReference type="ARBA" id="ARBA00058382"/>
    </source>
</evidence>
<dbReference type="GO" id="GO:0000049">
    <property type="term" value="F:tRNA binding"/>
    <property type="evidence" value="ECO:0007669"/>
    <property type="project" value="UniProtKB-UniRule"/>
</dbReference>
<dbReference type="InterPro" id="IPR020536">
    <property type="entry name" value="ThiI_AANH"/>
</dbReference>
<comment type="catalytic activity">
    <reaction evidence="10 19">
        <text>[ThiI sulfur-carrier protein]-S-sulfanyl-L-cysteine + a uridine in tRNA + 2 reduced [2Fe-2S]-[ferredoxin] + ATP + H(+) = [ThiI sulfur-carrier protein]-L-cysteine + a 4-thiouridine in tRNA + 2 oxidized [2Fe-2S]-[ferredoxin] + AMP + diphosphate</text>
        <dbReference type="Rhea" id="RHEA:24176"/>
        <dbReference type="Rhea" id="RHEA-COMP:10000"/>
        <dbReference type="Rhea" id="RHEA-COMP:10001"/>
        <dbReference type="Rhea" id="RHEA-COMP:13337"/>
        <dbReference type="Rhea" id="RHEA-COMP:13338"/>
        <dbReference type="Rhea" id="RHEA-COMP:13339"/>
        <dbReference type="Rhea" id="RHEA-COMP:13340"/>
        <dbReference type="ChEBI" id="CHEBI:15378"/>
        <dbReference type="ChEBI" id="CHEBI:29950"/>
        <dbReference type="ChEBI" id="CHEBI:30616"/>
        <dbReference type="ChEBI" id="CHEBI:33019"/>
        <dbReference type="ChEBI" id="CHEBI:33737"/>
        <dbReference type="ChEBI" id="CHEBI:33738"/>
        <dbReference type="ChEBI" id="CHEBI:61963"/>
        <dbReference type="ChEBI" id="CHEBI:65315"/>
        <dbReference type="ChEBI" id="CHEBI:136798"/>
        <dbReference type="ChEBI" id="CHEBI:456215"/>
        <dbReference type="EC" id="2.8.1.4"/>
    </reaction>
</comment>
<evidence type="ECO:0000256" key="8">
    <source>
        <dbReference type="ARBA" id="ARBA00022884"/>
    </source>
</evidence>
<dbReference type="PANTHER" id="PTHR43209">
    <property type="entry name" value="TRNA SULFURTRANSFERASE"/>
    <property type="match status" value="1"/>
</dbReference>
<evidence type="ECO:0000256" key="1">
    <source>
        <dbReference type="ARBA" id="ARBA00004496"/>
    </source>
</evidence>
<feature type="binding site" evidence="19">
    <location>
        <begin position="183"/>
        <end position="184"/>
    </location>
    <ligand>
        <name>ATP</name>
        <dbReference type="ChEBI" id="CHEBI:30616"/>
    </ligand>
</feature>
<dbReference type="SUPFAM" id="SSF52402">
    <property type="entry name" value="Adenine nucleotide alpha hydrolases-like"/>
    <property type="match status" value="1"/>
</dbReference>
<dbReference type="InterPro" id="IPR003720">
    <property type="entry name" value="tRNA_STrfase"/>
</dbReference>
<evidence type="ECO:0000256" key="15">
    <source>
        <dbReference type="ARBA" id="ARBA00071867"/>
    </source>
</evidence>
<dbReference type="PANTHER" id="PTHR43209:SF1">
    <property type="entry name" value="TRNA SULFURTRANSFERASE"/>
    <property type="match status" value="1"/>
</dbReference>
<comment type="catalytic activity">
    <reaction evidence="11 19">
        <text>[ThiS sulfur-carrier protein]-C-terminal Gly-Gly-AMP + S-sulfanyl-L-cysteinyl-[cysteine desulfurase] + AH2 = [ThiS sulfur-carrier protein]-C-terminal-Gly-aminoethanethioate + L-cysteinyl-[cysteine desulfurase] + A + AMP + 2 H(+)</text>
        <dbReference type="Rhea" id="RHEA:43340"/>
        <dbReference type="Rhea" id="RHEA-COMP:12157"/>
        <dbReference type="Rhea" id="RHEA-COMP:12158"/>
        <dbReference type="Rhea" id="RHEA-COMP:12910"/>
        <dbReference type="Rhea" id="RHEA-COMP:19908"/>
        <dbReference type="ChEBI" id="CHEBI:13193"/>
        <dbReference type="ChEBI" id="CHEBI:15378"/>
        <dbReference type="ChEBI" id="CHEBI:17499"/>
        <dbReference type="ChEBI" id="CHEBI:29950"/>
        <dbReference type="ChEBI" id="CHEBI:61963"/>
        <dbReference type="ChEBI" id="CHEBI:90618"/>
        <dbReference type="ChEBI" id="CHEBI:232372"/>
        <dbReference type="ChEBI" id="CHEBI:456215"/>
    </reaction>
</comment>
<evidence type="ECO:0000259" key="20">
    <source>
        <dbReference type="PROSITE" id="PS51165"/>
    </source>
</evidence>
<dbReference type="CDD" id="cd01712">
    <property type="entry name" value="PPase_ThiI"/>
    <property type="match status" value="1"/>
</dbReference>
<keyword evidence="22" id="KW-1185">Reference proteome</keyword>
<comment type="function">
    <text evidence="12 19">Catalyzes the ATP-dependent transfer of a sulfur to tRNA to produce 4-thiouridine in position 8 of tRNAs, which functions as a near-UV photosensor. Also catalyzes the transfer of sulfur to the sulfur carrier protein ThiS, forming ThiS-thiocarboxylate. This is a step in the synthesis of thiazole, in the thiamine biosynthesis pathway. The sulfur is donated as persulfide by IscS.</text>
</comment>
<dbReference type="Gene3D" id="3.40.50.620">
    <property type="entry name" value="HUPs"/>
    <property type="match status" value="1"/>
</dbReference>
<evidence type="ECO:0000256" key="3">
    <source>
        <dbReference type="ARBA" id="ARBA00022490"/>
    </source>
</evidence>
<sequence length="403" mass="45307">MTYDHILIRFGELSTKGRNRNLFIRTLSSHIKQALKEFPSIQLQKTRDRIFIVLNGEPHDAIIEKVKKIFGIQSFSIAMKVKTDVQAMKDGALAAIKDMDYEGKTFKVSVKRSYKQFELETNELNYAIGSHVLVNTDNLTVDVKNPDINMRVEVRQDATYITSKDIPGAGGLPVGTSGRGMLMLSGGIDSPVAGYFAMKRGVELHAVHFFSPPYTSERAKQKVIDLVKKLTQYGSTIKLHIVPFTEIQVAIQKQVPSNYTMTSTRRFMLKITDELRRKEQGLAIITGESLGQVASQTLESMFAINDVTSTPIIRPLITMDKTEITAIARKIDTYDISKRPFEDCCTIFTPAAPKTKPKLEKVSYYESFFENMEQYIQEAVAKTETITITSDSLEADDALSDLF</sequence>
<dbReference type="InterPro" id="IPR050102">
    <property type="entry name" value="tRNA_sulfurtransferase_ThiI"/>
</dbReference>
<dbReference type="GO" id="GO:0052837">
    <property type="term" value="P:thiazole biosynthetic process"/>
    <property type="evidence" value="ECO:0007669"/>
    <property type="project" value="TreeGrafter"/>
</dbReference>
<keyword evidence="8 19" id="KW-0694">RNA-binding</keyword>
<dbReference type="GO" id="GO:0002937">
    <property type="term" value="P:tRNA 4-thiouridine biosynthesis"/>
    <property type="evidence" value="ECO:0007669"/>
    <property type="project" value="TreeGrafter"/>
</dbReference>
<feature type="domain" description="THUMP" evidence="20">
    <location>
        <begin position="60"/>
        <end position="165"/>
    </location>
</feature>
<evidence type="ECO:0000256" key="16">
    <source>
        <dbReference type="ARBA" id="ARBA00075337"/>
    </source>
</evidence>
<dbReference type="RefSeq" id="WP_066413126.1">
    <property type="nucleotide sequence ID" value="NZ_CP018866.1"/>
</dbReference>
<dbReference type="GO" id="GO:0004810">
    <property type="term" value="F:CCA tRNA nucleotidyltransferase activity"/>
    <property type="evidence" value="ECO:0007669"/>
    <property type="project" value="InterPro"/>
</dbReference>
<dbReference type="GO" id="GO:0005524">
    <property type="term" value="F:ATP binding"/>
    <property type="evidence" value="ECO:0007669"/>
    <property type="project" value="UniProtKB-UniRule"/>
</dbReference>
<dbReference type="EC" id="2.8.1.4" evidence="14 19"/>
<dbReference type="STRING" id="1314751.GCA_001591425_01082"/>
<keyword evidence="5 19" id="KW-0808">Transferase</keyword>
<dbReference type="GO" id="GO:0009228">
    <property type="term" value="P:thiamine biosynthetic process"/>
    <property type="evidence" value="ECO:0007669"/>
    <property type="project" value="UniProtKB-KW"/>
</dbReference>
<evidence type="ECO:0000313" key="21">
    <source>
        <dbReference type="EMBL" id="AST92860.1"/>
    </source>
</evidence>
<feature type="binding site" evidence="19">
    <location>
        <begin position="208"/>
        <end position="209"/>
    </location>
    <ligand>
        <name>ATP</name>
        <dbReference type="ChEBI" id="CHEBI:30616"/>
    </ligand>
</feature>
<evidence type="ECO:0000313" key="22">
    <source>
        <dbReference type="Proteomes" id="UP000215224"/>
    </source>
</evidence>
<dbReference type="PROSITE" id="PS51165">
    <property type="entry name" value="THUMP"/>
    <property type="match status" value="1"/>
</dbReference>
<evidence type="ECO:0000256" key="13">
    <source>
        <dbReference type="ARBA" id="ARBA00061472"/>
    </source>
</evidence>
<keyword evidence="4 19" id="KW-0820">tRNA-binding</keyword>
<dbReference type="EMBL" id="CP018866">
    <property type="protein sequence ID" value="AST92860.1"/>
    <property type="molecule type" value="Genomic_DNA"/>
</dbReference>
<dbReference type="GO" id="GO:0005829">
    <property type="term" value="C:cytosol"/>
    <property type="evidence" value="ECO:0007669"/>
    <property type="project" value="TreeGrafter"/>
</dbReference>
<dbReference type="InterPro" id="IPR049962">
    <property type="entry name" value="THUMP_ThiI"/>
</dbReference>
<dbReference type="SUPFAM" id="SSF143437">
    <property type="entry name" value="THUMP domain-like"/>
    <property type="match status" value="1"/>
</dbReference>
<keyword evidence="6 19" id="KW-0547">Nucleotide-binding</keyword>
<evidence type="ECO:0000256" key="11">
    <source>
        <dbReference type="ARBA" id="ARBA00052330"/>
    </source>
</evidence>
<name>A0A223KTR2_9BACI</name>
<comment type="similarity">
    <text evidence="13 19">Belongs to the ThiI family.</text>
</comment>
<dbReference type="KEGG" id="bcoh:BC6307_16990"/>
<dbReference type="Pfam" id="PF02568">
    <property type="entry name" value="ThiI"/>
    <property type="match status" value="1"/>
</dbReference>
<dbReference type="InterPro" id="IPR049961">
    <property type="entry name" value="ThiI_N"/>
</dbReference>
<dbReference type="Pfam" id="PF02926">
    <property type="entry name" value="THUMP"/>
    <property type="match status" value="1"/>
</dbReference>
<dbReference type="Proteomes" id="UP000215224">
    <property type="component" value="Chromosome"/>
</dbReference>
<dbReference type="UniPathway" id="UPA00060"/>
<organism evidence="21 22">
    <name type="scientific">Sutcliffiella cohnii</name>
    <dbReference type="NCBI Taxonomy" id="33932"/>
    <lineage>
        <taxon>Bacteria</taxon>
        <taxon>Bacillati</taxon>
        <taxon>Bacillota</taxon>
        <taxon>Bacilli</taxon>
        <taxon>Bacillales</taxon>
        <taxon>Bacillaceae</taxon>
        <taxon>Sutcliffiella</taxon>
    </lineage>
</organism>
<dbReference type="InterPro" id="IPR004114">
    <property type="entry name" value="THUMP_dom"/>
</dbReference>
<protein>
    <recommendedName>
        <fullName evidence="15 19">Probable tRNA sulfurtransferase</fullName>
        <ecNumber evidence="14 19">2.8.1.4</ecNumber>
    </recommendedName>
    <alternativeName>
        <fullName evidence="16 19">Sulfur carrier protein ThiS sulfurtransferase</fullName>
    </alternativeName>
    <alternativeName>
        <fullName evidence="17 19">Thiamine biosynthesis protein ThiI</fullName>
    </alternativeName>
    <alternativeName>
        <fullName evidence="18 19">tRNA 4-thiouridine synthase</fullName>
    </alternativeName>
</protein>
<evidence type="ECO:0000256" key="19">
    <source>
        <dbReference type="HAMAP-Rule" id="MF_00021"/>
    </source>
</evidence>
<evidence type="ECO:0000256" key="17">
    <source>
        <dbReference type="ARBA" id="ARBA00077849"/>
    </source>
</evidence>
<evidence type="ECO:0000256" key="7">
    <source>
        <dbReference type="ARBA" id="ARBA00022840"/>
    </source>
</evidence>
<dbReference type="NCBIfam" id="TIGR00342">
    <property type="entry name" value="tRNA uracil 4-sulfurtransferase ThiI"/>
    <property type="match status" value="1"/>
</dbReference>
<dbReference type="CDD" id="cd11716">
    <property type="entry name" value="THUMP_ThiI"/>
    <property type="match status" value="1"/>
</dbReference>
<evidence type="ECO:0000256" key="5">
    <source>
        <dbReference type="ARBA" id="ARBA00022679"/>
    </source>
</evidence>
<dbReference type="HAMAP" id="MF_00021">
    <property type="entry name" value="ThiI"/>
    <property type="match status" value="1"/>
</dbReference>
<dbReference type="InterPro" id="IPR014729">
    <property type="entry name" value="Rossmann-like_a/b/a_fold"/>
</dbReference>
<comment type="subcellular location">
    <subcellularLocation>
        <location evidence="1 19">Cytoplasm</location>
    </subcellularLocation>
</comment>
<evidence type="ECO:0000256" key="6">
    <source>
        <dbReference type="ARBA" id="ARBA00022741"/>
    </source>
</evidence>
<keyword evidence="7 19" id="KW-0067">ATP-binding</keyword>
<keyword evidence="3 19" id="KW-0963">Cytoplasm</keyword>
<gene>
    <name evidence="19" type="primary">thiI</name>
    <name evidence="21" type="ORF">BC6307_16990</name>
</gene>
<comment type="pathway">
    <text evidence="2 19">Cofactor biosynthesis; thiamine diphosphate biosynthesis.</text>
</comment>
<proteinExistence type="inferred from homology"/>
<dbReference type="Pfam" id="PF22025">
    <property type="entry name" value="ThiI_fer"/>
    <property type="match status" value="1"/>
</dbReference>
<dbReference type="AlphaFoldDB" id="A0A223KTR2"/>
<dbReference type="GO" id="GO:0140741">
    <property type="term" value="F:tRNA-uracil-4 sulfurtransferase activity"/>
    <property type="evidence" value="ECO:0007669"/>
    <property type="project" value="UniProtKB-EC"/>
</dbReference>
<evidence type="ECO:0000256" key="4">
    <source>
        <dbReference type="ARBA" id="ARBA00022555"/>
    </source>
</evidence>
<accession>A0A223KTR2</accession>
<reference evidence="21 22" key="1">
    <citation type="submission" date="2016-12" db="EMBL/GenBank/DDBJ databases">
        <title>The whole genome sequencing and assembly of Bacillus cohnii DSM 6307T strain.</title>
        <authorList>
            <person name="Lee Y.-J."/>
            <person name="Yi H."/>
            <person name="Bahn Y.-S."/>
            <person name="Kim J.F."/>
            <person name="Lee D.-W."/>
        </authorList>
    </citation>
    <scope>NUCLEOTIDE SEQUENCE [LARGE SCALE GENOMIC DNA]</scope>
    <source>
        <strain evidence="21 22">DSM 6307</strain>
    </source>
</reference>